<evidence type="ECO:0000256" key="4">
    <source>
        <dbReference type="ARBA" id="ARBA00023239"/>
    </source>
</evidence>
<keyword evidence="3" id="KW-0663">Pyridoxal phosphate</keyword>
<comment type="caution">
    <text evidence="7">The sequence shown here is derived from an EMBL/GenBank/DDBJ whole genome shotgun (WGS) entry which is preliminary data.</text>
</comment>
<accession>A0ABR8VCN1</accession>
<dbReference type="Gene3D" id="3.90.1150.10">
    <property type="entry name" value="Aspartate Aminotransferase, domain 1"/>
    <property type="match status" value="1"/>
</dbReference>
<dbReference type="SUPFAM" id="SSF53383">
    <property type="entry name" value="PLP-dependent transferases"/>
    <property type="match status" value="1"/>
</dbReference>
<dbReference type="Proteomes" id="UP000616346">
    <property type="component" value="Unassembled WGS sequence"/>
</dbReference>
<dbReference type="InterPro" id="IPR051798">
    <property type="entry name" value="Class-II_PLP-Dep_Aminotrans"/>
</dbReference>
<dbReference type="InterPro" id="IPR004839">
    <property type="entry name" value="Aminotransferase_I/II_large"/>
</dbReference>
<dbReference type="Pfam" id="PF00155">
    <property type="entry name" value="Aminotran_1_2"/>
    <property type="match status" value="1"/>
</dbReference>
<dbReference type="PANTHER" id="PTHR43525:SF1">
    <property type="entry name" value="PROTEIN MALY"/>
    <property type="match status" value="1"/>
</dbReference>
<dbReference type="InterPro" id="IPR015422">
    <property type="entry name" value="PyrdxlP-dep_Trfase_small"/>
</dbReference>
<proteinExistence type="inferred from homology"/>
<dbReference type="CDD" id="cd00609">
    <property type="entry name" value="AAT_like"/>
    <property type="match status" value="1"/>
</dbReference>
<dbReference type="InterPro" id="IPR015424">
    <property type="entry name" value="PyrdxlP-dep_Trfase"/>
</dbReference>
<keyword evidence="4 7" id="KW-0456">Lyase</keyword>
<dbReference type="EMBL" id="JACSPQ010000010">
    <property type="protein sequence ID" value="MBD8002530.1"/>
    <property type="molecule type" value="Genomic_DNA"/>
</dbReference>
<dbReference type="PANTHER" id="PTHR43525">
    <property type="entry name" value="PROTEIN MALY"/>
    <property type="match status" value="1"/>
</dbReference>
<dbReference type="EC" id="4.4.1.13" evidence="2"/>
<evidence type="ECO:0000313" key="8">
    <source>
        <dbReference type="Proteomes" id="UP000616346"/>
    </source>
</evidence>
<evidence type="ECO:0000256" key="3">
    <source>
        <dbReference type="ARBA" id="ARBA00022898"/>
    </source>
</evidence>
<dbReference type="InterPro" id="IPR027619">
    <property type="entry name" value="C-S_lyase_PatB-like"/>
</dbReference>
<feature type="domain" description="Aminotransferase class I/classII large" evidence="6">
    <location>
        <begin position="30"/>
        <end position="381"/>
    </location>
</feature>
<reference evidence="7 8" key="1">
    <citation type="submission" date="2020-08" db="EMBL/GenBank/DDBJ databases">
        <title>A Genomic Blueprint of the Chicken Gut Microbiome.</title>
        <authorList>
            <person name="Gilroy R."/>
            <person name="Ravi A."/>
            <person name="Getino M."/>
            <person name="Pursley I."/>
            <person name="Horton D.L."/>
            <person name="Alikhan N.-F."/>
            <person name="Baker D."/>
            <person name="Gharbi K."/>
            <person name="Hall N."/>
            <person name="Watson M."/>
            <person name="Adriaenssens E.M."/>
            <person name="Foster-Nyarko E."/>
            <person name="Jarju S."/>
            <person name="Secka A."/>
            <person name="Antonio M."/>
            <person name="Oren A."/>
            <person name="Chaudhuri R."/>
            <person name="La Ragione R.M."/>
            <person name="Hildebrand F."/>
            <person name="Pallen M.J."/>
        </authorList>
    </citation>
    <scope>NUCLEOTIDE SEQUENCE [LARGE SCALE GENOMIC DNA]</scope>
    <source>
        <strain evidence="7 8">Sa1YUN3</strain>
    </source>
</reference>
<dbReference type="Gene3D" id="3.40.640.10">
    <property type="entry name" value="Type I PLP-dependent aspartate aminotransferase-like (Major domain)"/>
    <property type="match status" value="1"/>
</dbReference>
<keyword evidence="8" id="KW-1185">Reference proteome</keyword>
<evidence type="ECO:0000259" key="6">
    <source>
        <dbReference type="Pfam" id="PF00155"/>
    </source>
</evidence>
<evidence type="ECO:0000256" key="5">
    <source>
        <dbReference type="ARBA" id="ARBA00037974"/>
    </source>
</evidence>
<evidence type="ECO:0000313" key="7">
    <source>
        <dbReference type="EMBL" id="MBD8002530.1"/>
    </source>
</evidence>
<gene>
    <name evidence="7" type="ORF">H9626_09950</name>
</gene>
<evidence type="ECO:0000256" key="2">
    <source>
        <dbReference type="ARBA" id="ARBA00012224"/>
    </source>
</evidence>
<dbReference type="InterPro" id="IPR015421">
    <property type="entry name" value="PyrdxlP-dep_Trfase_major"/>
</dbReference>
<dbReference type="GO" id="GO:0016829">
    <property type="term" value="F:lyase activity"/>
    <property type="evidence" value="ECO:0007669"/>
    <property type="project" value="UniProtKB-KW"/>
</dbReference>
<comment type="similarity">
    <text evidence="5">Belongs to the class-II pyridoxal-phosphate-dependent aminotransferase family. MalY/PatB cystathionine beta-lyase subfamily.</text>
</comment>
<name>A0ABR8VCN1_9BACT</name>
<evidence type="ECO:0000256" key="1">
    <source>
        <dbReference type="ARBA" id="ARBA00001933"/>
    </source>
</evidence>
<dbReference type="NCBIfam" id="TIGR04350">
    <property type="entry name" value="C_S_lyase_PatB"/>
    <property type="match status" value="1"/>
</dbReference>
<sequence>MKYNFDEVINRAGTSAEKVDGMKEIWGRTDLIPLWVADMDFATPPYVINAIRKRCEHPILGYTAKPESYYRAITDWVKRRYGMEIETKHLNYVPGIVPGLGMALNCFTRPEEKVMIMPPVYHPFAWLVKRNNRRLVECPLQLTDGHYRMDLEAFRRNIEGVRVFILCNPHNPGGVVWTEEELNAVADICAEHHVIVFSDEIHADLTLPPYRHRPFAMISERARNNSVTFMAPSKAFNMPGMAASHTIIYNDSLRRQFRTYLDAGELDMGHVLAYPAVEAAYTQGEEWLEQCLAYIQGNIDYIDNFLKTHTPKIKAMRPQASYLVWLDCRELGLTHDELNDFFVSKAGLALNDGEMFGKEGAGFMRLNAGCPRSVLEQAMKQLRTAYEGLDS</sequence>
<comment type="cofactor">
    <cofactor evidence="1">
        <name>pyridoxal 5'-phosphate</name>
        <dbReference type="ChEBI" id="CHEBI:597326"/>
    </cofactor>
</comment>
<organism evidence="7 8">
    <name type="scientific">Phocaeicola faecium</name>
    <dbReference type="NCBI Taxonomy" id="2762213"/>
    <lineage>
        <taxon>Bacteria</taxon>
        <taxon>Pseudomonadati</taxon>
        <taxon>Bacteroidota</taxon>
        <taxon>Bacteroidia</taxon>
        <taxon>Bacteroidales</taxon>
        <taxon>Bacteroidaceae</taxon>
        <taxon>Phocaeicola</taxon>
    </lineage>
</organism>
<protein>
    <recommendedName>
        <fullName evidence="2">cysteine-S-conjugate beta-lyase</fullName>
        <ecNumber evidence="2">4.4.1.13</ecNumber>
    </recommendedName>
</protein>
<dbReference type="RefSeq" id="WP_191710399.1">
    <property type="nucleotide sequence ID" value="NZ_JACSPQ010000010.1"/>
</dbReference>